<evidence type="ECO:0000313" key="4">
    <source>
        <dbReference type="Proteomes" id="UP000565715"/>
    </source>
</evidence>
<evidence type="ECO:0000313" key="3">
    <source>
        <dbReference type="EMBL" id="NKY35642.1"/>
    </source>
</evidence>
<keyword evidence="1" id="KW-0472">Membrane</keyword>
<comment type="caution">
    <text evidence="3">The sequence shown here is derived from an EMBL/GenBank/DDBJ whole genome shotgun (WGS) entry which is preliminary data.</text>
</comment>
<keyword evidence="2" id="KW-0732">Signal</keyword>
<reference evidence="3 4" key="1">
    <citation type="submission" date="2020-04" db="EMBL/GenBank/DDBJ databases">
        <title>MicrobeNet Type strains.</title>
        <authorList>
            <person name="Nicholson A.C."/>
        </authorList>
    </citation>
    <scope>NUCLEOTIDE SEQUENCE [LARGE SCALE GENOMIC DNA]</scope>
    <source>
        <strain evidence="3 4">DSM 45078</strain>
    </source>
</reference>
<feature type="transmembrane region" description="Helical" evidence="1">
    <location>
        <begin position="72"/>
        <end position="98"/>
    </location>
</feature>
<name>A0A846XI24_9NOCA</name>
<keyword evidence="4" id="KW-1185">Reference proteome</keyword>
<dbReference type="RefSeq" id="WP_068047914.1">
    <property type="nucleotide sequence ID" value="NZ_JAAXOO010000005.1"/>
</dbReference>
<keyword evidence="1" id="KW-1133">Transmembrane helix</keyword>
<accession>A0A846XI24</accession>
<feature type="chain" id="PRO_5033035885" evidence="2">
    <location>
        <begin position="30"/>
        <end position="113"/>
    </location>
</feature>
<proteinExistence type="predicted"/>
<dbReference type="EMBL" id="JAAXOO010000005">
    <property type="protein sequence ID" value="NKY35642.1"/>
    <property type="molecule type" value="Genomic_DNA"/>
</dbReference>
<protein>
    <submittedName>
        <fullName evidence="3">Uncharacterized protein</fullName>
    </submittedName>
</protein>
<evidence type="ECO:0000256" key="1">
    <source>
        <dbReference type="SAM" id="Phobius"/>
    </source>
</evidence>
<gene>
    <name evidence="3" type="ORF">HGA13_21580</name>
</gene>
<feature type="signal peptide" evidence="2">
    <location>
        <begin position="1"/>
        <end position="29"/>
    </location>
</feature>
<sequence>MHSSKILTRTVLGSVIAPLLIVGSGGVAAAEPAPAPAPAPGAVAPVAACMAPGDTIELRAGLGALLGTGSGAIAGLPVFFFGAIPFGIIGGVIGAMVGSTTYAQDAWRAPQGC</sequence>
<organism evidence="3 4">
    <name type="scientific">Nocardia speluncae</name>
    <dbReference type="NCBI Taxonomy" id="419477"/>
    <lineage>
        <taxon>Bacteria</taxon>
        <taxon>Bacillati</taxon>
        <taxon>Actinomycetota</taxon>
        <taxon>Actinomycetes</taxon>
        <taxon>Mycobacteriales</taxon>
        <taxon>Nocardiaceae</taxon>
        <taxon>Nocardia</taxon>
    </lineage>
</organism>
<dbReference type="AlphaFoldDB" id="A0A846XI24"/>
<evidence type="ECO:0000256" key="2">
    <source>
        <dbReference type="SAM" id="SignalP"/>
    </source>
</evidence>
<dbReference type="Proteomes" id="UP000565715">
    <property type="component" value="Unassembled WGS sequence"/>
</dbReference>
<keyword evidence="1" id="KW-0812">Transmembrane</keyword>